<dbReference type="PROSITE" id="PS51918">
    <property type="entry name" value="RADICAL_SAM"/>
    <property type="match status" value="1"/>
</dbReference>
<keyword evidence="2" id="KW-0479">Metal-binding</keyword>
<keyword evidence="3" id="KW-0408">Iron</keyword>
<evidence type="ECO:0000256" key="2">
    <source>
        <dbReference type="ARBA" id="ARBA00022723"/>
    </source>
</evidence>
<gene>
    <name evidence="6" type="ORF">C4544_01870</name>
</gene>
<dbReference type="AlphaFoldDB" id="A0A419DF75"/>
<dbReference type="CDD" id="cd01335">
    <property type="entry name" value="Radical_SAM"/>
    <property type="match status" value="1"/>
</dbReference>
<evidence type="ECO:0000256" key="4">
    <source>
        <dbReference type="ARBA" id="ARBA00023014"/>
    </source>
</evidence>
<reference evidence="6 7" key="1">
    <citation type="journal article" date="2017" name="ISME J.">
        <title>Energy and carbon metabolisms in a deep terrestrial subsurface fluid microbial community.</title>
        <authorList>
            <person name="Momper L."/>
            <person name="Jungbluth S.P."/>
            <person name="Lee M.D."/>
            <person name="Amend J.P."/>
        </authorList>
    </citation>
    <scope>NUCLEOTIDE SEQUENCE [LARGE SCALE GENOMIC DNA]</scope>
    <source>
        <strain evidence="6">SURF_29</strain>
    </source>
</reference>
<feature type="domain" description="Radical SAM core" evidence="5">
    <location>
        <begin position="48"/>
        <end position="260"/>
    </location>
</feature>
<organism evidence="6 7">
    <name type="scientific">candidate division WS5 bacterium</name>
    <dbReference type="NCBI Taxonomy" id="2093353"/>
    <lineage>
        <taxon>Bacteria</taxon>
        <taxon>candidate division WS5</taxon>
    </lineage>
</organism>
<dbReference type="InterPro" id="IPR007197">
    <property type="entry name" value="rSAM"/>
</dbReference>
<dbReference type="InterPro" id="IPR013785">
    <property type="entry name" value="Aldolase_TIM"/>
</dbReference>
<keyword evidence="1" id="KW-0949">S-adenosyl-L-methionine</keyword>
<proteinExistence type="predicted"/>
<name>A0A419DF75_9BACT</name>
<evidence type="ECO:0000259" key="5">
    <source>
        <dbReference type="PROSITE" id="PS51918"/>
    </source>
</evidence>
<dbReference type="SFLD" id="SFLDG01067">
    <property type="entry name" value="SPASM/twitch_domain_containing"/>
    <property type="match status" value="1"/>
</dbReference>
<dbReference type="InterPro" id="IPR058240">
    <property type="entry name" value="rSAM_sf"/>
</dbReference>
<dbReference type="GO" id="GO:0046872">
    <property type="term" value="F:metal ion binding"/>
    <property type="evidence" value="ECO:0007669"/>
    <property type="project" value="UniProtKB-KW"/>
</dbReference>
<dbReference type="PANTHER" id="PTHR11228">
    <property type="entry name" value="RADICAL SAM DOMAIN PROTEIN"/>
    <property type="match status" value="1"/>
</dbReference>
<comment type="caution">
    <text evidence="6">The sequence shown here is derived from an EMBL/GenBank/DDBJ whole genome shotgun (WGS) entry which is preliminary data.</text>
</comment>
<evidence type="ECO:0000256" key="3">
    <source>
        <dbReference type="ARBA" id="ARBA00023004"/>
    </source>
</evidence>
<keyword evidence="4" id="KW-0411">Iron-sulfur</keyword>
<dbReference type="GO" id="GO:0051536">
    <property type="term" value="F:iron-sulfur cluster binding"/>
    <property type="evidence" value="ECO:0007669"/>
    <property type="project" value="UniProtKB-KW"/>
</dbReference>
<protein>
    <submittedName>
        <fullName evidence="6">Radical SAM protein</fullName>
    </submittedName>
</protein>
<dbReference type="SUPFAM" id="SSF102114">
    <property type="entry name" value="Radical SAM enzymes"/>
    <property type="match status" value="1"/>
</dbReference>
<dbReference type="Gene3D" id="3.20.20.70">
    <property type="entry name" value="Aldolase class I"/>
    <property type="match status" value="1"/>
</dbReference>
<accession>A0A419DF75</accession>
<dbReference type="PANTHER" id="PTHR11228:SF7">
    <property type="entry name" value="PQQA PEPTIDE CYCLASE"/>
    <property type="match status" value="1"/>
</dbReference>
<evidence type="ECO:0000313" key="6">
    <source>
        <dbReference type="EMBL" id="RJO61774.1"/>
    </source>
</evidence>
<dbReference type="GO" id="GO:0003824">
    <property type="term" value="F:catalytic activity"/>
    <property type="evidence" value="ECO:0007669"/>
    <property type="project" value="InterPro"/>
</dbReference>
<dbReference type="Pfam" id="PF04055">
    <property type="entry name" value="Radical_SAM"/>
    <property type="match status" value="1"/>
</dbReference>
<evidence type="ECO:0000313" key="7">
    <source>
        <dbReference type="Proteomes" id="UP000285655"/>
    </source>
</evidence>
<dbReference type="SFLD" id="SFLDS00029">
    <property type="entry name" value="Radical_SAM"/>
    <property type="match status" value="1"/>
</dbReference>
<evidence type="ECO:0000256" key="1">
    <source>
        <dbReference type="ARBA" id="ARBA00022691"/>
    </source>
</evidence>
<dbReference type="Proteomes" id="UP000285655">
    <property type="component" value="Unassembled WGS sequence"/>
</dbReference>
<dbReference type="EMBL" id="QZJW01000011">
    <property type="protein sequence ID" value="RJO61774.1"/>
    <property type="molecule type" value="Genomic_DNA"/>
</dbReference>
<sequence length="316" mass="33928">MVTTNKFTNDITSHLKVRIGPAGLHFFNRKTGVNVLVDEIKAPITLWSAAPRQVSIALTNVCDLTCPHCYSLKGPAALDFESVTAWLTDLDANGCIGVGFGGGEPTLYPQLAEICSFAAKKTNLSVTMTTHAHNLNGQLIDNLAGKLHFIRVSMDGVGNTYESIRCRSFDDLINRIILLSEIVPFGLNFVVNSKTISDLDAAIQIAGELGASEFLLLPEEPVRGAEGIDKETTYFLKEWVSAYRGSLPLSVSEGNSEGLPTCNPLNAETGLAAFAHIDASGVLKRTSYDTSGVQILENGVMAALEKLQTINKGAIQ</sequence>
<dbReference type="InterPro" id="IPR050377">
    <property type="entry name" value="Radical_SAM_PqqE_MftC-like"/>
</dbReference>